<keyword evidence="2" id="KW-1185">Reference proteome</keyword>
<dbReference type="Proteomes" id="UP001337655">
    <property type="component" value="Unassembled WGS sequence"/>
</dbReference>
<name>A0AAV9P7I1_9PEZI</name>
<reference evidence="1 2" key="1">
    <citation type="submission" date="2023-08" db="EMBL/GenBank/DDBJ databases">
        <title>Black Yeasts Isolated from many extreme environments.</title>
        <authorList>
            <person name="Coleine C."/>
            <person name="Stajich J.E."/>
            <person name="Selbmann L."/>
        </authorList>
    </citation>
    <scope>NUCLEOTIDE SEQUENCE [LARGE SCALE GENOMIC DNA]</scope>
    <source>
        <strain evidence="1 2">CCFEE 5935</strain>
    </source>
</reference>
<dbReference type="GeneID" id="89929284"/>
<dbReference type="RefSeq" id="XP_064657026.1">
    <property type="nucleotide sequence ID" value="XM_064805184.1"/>
</dbReference>
<accession>A0AAV9P7I1</accession>
<gene>
    <name evidence="1" type="ORF">LTR77_007950</name>
</gene>
<comment type="caution">
    <text evidence="1">The sequence shown here is derived from an EMBL/GenBank/DDBJ whole genome shotgun (WGS) entry which is preliminary data.</text>
</comment>
<organism evidence="1 2">
    <name type="scientific">Saxophila tyrrhenica</name>
    <dbReference type="NCBI Taxonomy" id="1690608"/>
    <lineage>
        <taxon>Eukaryota</taxon>
        <taxon>Fungi</taxon>
        <taxon>Dikarya</taxon>
        <taxon>Ascomycota</taxon>
        <taxon>Pezizomycotina</taxon>
        <taxon>Dothideomycetes</taxon>
        <taxon>Dothideomycetidae</taxon>
        <taxon>Mycosphaerellales</taxon>
        <taxon>Extremaceae</taxon>
        <taxon>Saxophila</taxon>
    </lineage>
</organism>
<protein>
    <submittedName>
        <fullName evidence="1">Uncharacterized protein</fullName>
    </submittedName>
</protein>
<evidence type="ECO:0000313" key="2">
    <source>
        <dbReference type="Proteomes" id="UP001337655"/>
    </source>
</evidence>
<dbReference type="AlphaFoldDB" id="A0AAV9P7I1"/>
<sequence>MASNPNTAPPAGKPSSRMLEGLRRIAQDQDQLAAIAARADASEWFDRHSPGTRKARALTRKNFEACIKQVFGKETVEEIWNQETFIDYTKQFLDVMNILSPGGKVGKKPKAGVLWAHMASLKWWAVRFIGNFGAIYPTWQSKVTSHIHLVARTHDLEKGFHAKNNLTDTELLLFYRQLITLHQGVDD</sequence>
<proteinExistence type="predicted"/>
<dbReference type="EMBL" id="JAVRRT010000012">
    <property type="protein sequence ID" value="KAK5167218.1"/>
    <property type="molecule type" value="Genomic_DNA"/>
</dbReference>
<evidence type="ECO:0000313" key="1">
    <source>
        <dbReference type="EMBL" id="KAK5167218.1"/>
    </source>
</evidence>